<dbReference type="Pfam" id="PF09335">
    <property type="entry name" value="VTT_dom"/>
    <property type="match status" value="1"/>
</dbReference>
<comment type="subcellular location">
    <subcellularLocation>
        <location evidence="1">Cell membrane</location>
        <topology evidence="1">Multi-pass membrane protein</topology>
    </subcellularLocation>
</comment>
<evidence type="ECO:0000313" key="9">
    <source>
        <dbReference type="Proteomes" id="UP000751518"/>
    </source>
</evidence>
<accession>A0A955LL07</accession>
<keyword evidence="5 6" id="KW-0472">Membrane</keyword>
<feature type="transmembrane region" description="Helical" evidence="6">
    <location>
        <begin position="148"/>
        <end position="168"/>
    </location>
</feature>
<keyword evidence="2" id="KW-1003">Cell membrane</keyword>
<evidence type="ECO:0000256" key="6">
    <source>
        <dbReference type="SAM" id="Phobius"/>
    </source>
</evidence>
<dbReference type="PANTHER" id="PTHR42709:SF6">
    <property type="entry name" value="UNDECAPRENYL PHOSPHATE TRANSPORTER A"/>
    <property type="match status" value="1"/>
</dbReference>
<dbReference type="PANTHER" id="PTHR42709">
    <property type="entry name" value="ALKALINE PHOSPHATASE LIKE PROTEIN"/>
    <property type="match status" value="1"/>
</dbReference>
<evidence type="ECO:0000259" key="7">
    <source>
        <dbReference type="Pfam" id="PF09335"/>
    </source>
</evidence>
<gene>
    <name evidence="8" type="ORF">KC614_02985</name>
</gene>
<feature type="transmembrane region" description="Helical" evidence="6">
    <location>
        <begin position="56"/>
        <end position="77"/>
    </location>
</feature>
<protein>
    <submittedName>
        <fullName evidence="8">DedA family protein</fullName>
    </submittedName>
</protein>
<sequence length="213" mass="23856">MFYAIIEKVSEIGLSLIQSVGYPGIFLVSFLENVFTPIPSEAIIPFAGILVSQGQFNLVLVVLAATIGSIVGAYVFYGLGYWMGSERFRAFIIKWGKYIFVSESDVDRAEEWFEKYEDWAVLICRVIPLVRSFISIPAGYVKMPLLKFTVLTGIGTAVWSTFLVYLGIIYGDNYETITPLFRKGDIVVAGILAVVVVVFLYKKLKSRRSTQNT</sequence>
<evidence type="ECO:0000313" key="8">
    <source>
        <dbReference type="EMBL" id="MCA9392144.1"/>
    </source>
</evidence>
<dbReference type="GO" id="GO:0005886">
    <property type="term" value="C:plasma membrane"/>
    <property type="evidence" value="ECO:0007669"/>
    <property type="project" value="UniProtKB-SubCell"/>
</dbReference>
<evidence type="ECO:0000256" key="4">
    <source>
        <dbReference type="ARBA" id="ARBA00022989"/>
    </source>
</evidence>
<evidence type="ECO:0000256" key="1">
    <source>
        <dbReference type="ARBA" id="ARBA00004651"/>
    </source>
</evidence>
<organism evidence="8 9">
    <name type="scientific">candidate division WWE3 bacterium</name>
    <dbReference type="NCBI Taxonomy" id="2053526"/>
    <lineage>
        <taxon>Bacteria</taxon>
        <taxon>Katanobacteria</taxon>
    </lineage>
</organism>
<evidence type="ECO:0000256" key="3">
    <source>
        <dbReference type="ARBA" id="ARBA00022692"/>
    </source>
</evidence>
<evidence type="ECO:0000256" key="2">
    <source>
        <dbReference type="ARBA" id="ARBA00022475"/>
    </source>
</evidence>
<dbReference type="EMBL" id="JAGQKZ010000022">
    <property type="protein sequence ID" value="MCA9392144.1"/>
    <property type="molecule type" value="Genomic_DNA"/>
</dbReference>
<feature type="transmembrane region" description="Helical" evidence="6">
    <location>
        <begin position="180"/>
        <end position="201"/>
    </location>
</feature>
<keyword evidence="4 6" id="KW-1133">Transmembrane helix</keyword>
<feature type="domain" description="VTT" evidence="7">
    <location>
        <begin position="38"/>
        <end position="167"/>
    </location>
</feature>
<dbReference type="AlphaFoldDB" id="A0A955LL07"/>
<dbReference type="InterPro" id="IPR051311">
    <property type="entry name" value="DedA_domain"/>
</dbReference>
<name>A0A955LL07_UNCKA</name>
<dbReference type="Proteomes" id="UP000751518">
    <property type="component" value="Unassembled WGS sequence"/>
</dbReference>
<comment type="caution">
    <text evidence="8">The sequence shown here is derived from an EMBL/GenBank/DDBJ whole genome shotgun (WGS) entry which is preliminary data.</text>
</comment>
<reference evidence="8" key="1">
    <citation type="submission" date="2020-04" db="EMBL/GenBank/DDBJ databases">
        <authorList>
            <person name="Zhang T."/>
        </authorList>
    </citation>
    <scope>NUCLEOTIDE SEQUENCE</scope>
    <source>
        <strain evidence="8">HKST-UBA03</strain>
    </source>
</reference>
<dbReference type="InterPro" id="IPR032816">
    <property type="entry name" value="VTT_dom"/>
</dbReference>
<proteinExistence type="predicted"/>
<keyword evidence="3 6" id="KW-0812">Transmembrane</keyword>
<reference evidence="8" key="2">
    <citation type="journal article" date="2021" name="Microbiome">
        <title>Successional dynamics and alternative stable states in a saline activated sludge microbial community over 9 years.</title>
        <authorList>
            <person name="Wang Y."/>
            <person name="Ye J."/>
            <person name="Ju F."/>
            <person name="Liu L."/>
            <person name="Boyd J.A."/>
            <person name="Deng Y."/>
            <person name="Parks D.H."/>
            <person name="Jiang X."/>
            <person name="Yin X."/>
            <person name="Woodcroft B.J."/>
            <person name="Tyson G.W."/>
            <person name="Hugenholtz P."/>
            <person name="Polz M.F."/>
            <person name="Zhang T."/>
        </authorList>
    </citation>
    <scope>NUCLEOTIDE SEQUENCE</scope>
    <source>
        <strain evidence="8">HKST-UBA03</strain>
    </source>
</reference>
<evidence type="ECO:0000256" key="5">
    <source>
        <dbReference type="ARBA" id="ARBA00023136"/>
    </source>
</evidence>
<feature type="transmembrane region" description="Helical" evidence="6">
    <location>
        <begin position="12"/>
        <end position="35"/>
    </location>
</feature>